<evidence type="ECO:0000256" key="12">
    <source>
        <dbReference type="SAM" id="SignalP"/>
    </source>
</evidence>
<name>A0A418MCK0_9BACT</name>
<keyword evidence="6 11" id="KW-0798">TonB box</keyword>
<gene>
    <name evidence="15" type="ORF">DYU11_13890</name>
</gene>
<protein>
    <submittedName>
        <fullName evidence="15">TonB-dependent receptor</fullName>
    </submittedName>
</protein>
<comment type="subcellular location">
    <subcellularLocation>
        <location evidence="1 10">Cell outer membrane</location>
        <topology evidence="1 10">Multi-pass membrane protein</topology>
    </subcellularLocation>
</comment>
<dbReference type="PANTHER" id="PTHR30069:SF29">
    <property type="entry name" value="HEMOGLOBIN AND HEMOGLOBIN-HAPTOGLOBIN-BINDING PROTEIN 1-RELATED"/>
    <property type="match status" value="1"/>
</dbReference>
<evidence type="ECO:0000256" key="11">
    <source>
        <dbReference type="RuleBase" id="RU003357"/>
    </source>
</evidence>
<keyword evidence="7 10" id="KW-0472">Membrane</keyword>
<dbReference type="PANTHER" id="PTHR30069">
    <property type="entry name" value="TONB-DEPENDENT OUTER MEMBRANE RECEPTOR"/>
    <property type="match status" value="1"/>
</dbReference>
<keyword evidence="5 12" id="KW-0732">Signal</keyword>
<accession>A0A418MCK0</accession>
<keyword evidence="3 10" id="KW-1134">Transmembrane beta strand</keyword>
<evidence type="ECO:0000256" key="9">
    <source>
        <dbReference type="ARBA" id="ARBA00023237"/>
    </source>
</evidence>
<keyword evidence="8 15" id="KW-0675">Receptor</keyword>
<evidence type="ECO:0000256" key="5">
    <source>
        <dbReference type="ARBA" id="ARBA00022729"/>
    </source>
</evidence>
<dbReference type="GO" id="GO:0015344">
    <property type="term" value="F:siderophore uptake transmembrane transporter activity"/>
    <property type="evidence" value="ECO:0007669"/>
    <property type="project" value="TreeGrafter"/>
</dbReference>
<feature type="domain" description="TonB-dependent receptor-like beta-barrel" evidence="13">
    <location>
        <begin position="289"/>
        <end position="723"/>
    </location>
</feature>
<evidence type="ECO:0000256" key="4">
    <source>
        <dbReference type="ARBA" id="ARBA00022692"/>
    </source>
</evidence>
<feature type="domain" description="TonB-dependent receptor plug" evidence="14">
    <location>
        <begin position="117"/>
        <end position="217"/>
    </location>
</feature>
<keyword evidence="16" id="KW-1185">Reference proteome</keyword>
<evidence type="ECO:0000256" key="7">
    <source>
        <dbReference type="ARBA" id="ARBA00023136"/>
    </source>
</evidence>
<dbReference type="OrthoDB" id="1111684at2"/>
<keyword evidence="9 10" id="KW-0998">Cell outer membrane</keyword>
<dbReference type="AlphaFoldDB" id="A0A418MCK0"/>
<dbReference type="SUPFAM" id="SSF56935">
    <property type="entry name" value="Porins"/>
    <property type="match status" value="1"/>
</dbReference>
<feature type="chain" id="PRO_5018997132" evidence="12">
    <location>
        <begin position="18"/>
        <end position="769"/>
    </location>
</feature>
<sequence length="769" mass="86404">MKKCLLFCLLVGSTAQAQPYLTVSGQVSDAASGVGLPGAAITVLERAGNGTRTDSDGRFVLTLPVGKQTVRVSYLGYVAQRLTLNVNRSEVINIRLKAADNQLSEVVVTGQSNQDKVMSTQTSVDVVDRKTALSLPVVFGEVDLIKVLQLKPGVKSTGEGTSGISVRGGSTDQNLFQYDGTTVYNPSHMFGFFSTFNIDAVKNVSLYKAGFPAEYSGRLSSVVDVTSLTPRDSSFHIGGGIGLIASRLNVTGPIGNKIKFNVAGRRTYADVFTEAINRRNGDRPNANPIPRYYFYDLNGRIDYTINDRSRLFLSAYTGRDRFHLPSDVFRSTFDWGNTAVSLHWHQTSKDARWNSHTSGHYARYDYRLVSTFDRFTFNIGSGIADFVLKERVSWQPGPRHTVTFGGELTRSRFSISRVNISSAKPEENIDTGEKPRVWEGGLFISEDWDISPKLKLSAGLRWSGFRQDSAGYNAPEPRISARYAFSPSVSLKASYARMVQYRHLVVSSGAALPTDIWYPSTAKIKPEYSDQLAAALTWNIGNQFLLTNEVYYKRLRQVVDFKTGAQLFANDRLENEFVFGNGSAYGNEIYLEKTSGRLRGWVGYTLAWTWRTFEDIDGGRRFFPRYDRRHDISVVAMYQLRPRLTLSATWVYNTGNAVSLATGRYVAMDNPYVRVENPVDQVVPEFPSRNNYRMPPYHRLDLGFVYKFRPKRGDTDITFNVTNAYNRLNPYLITYQAEENSEGEPTGRFRARAITLFPLLPSVTYNFRF</sequence>
<evidence type="ECO:0000259" key="14">
    <source>
        <dbReference type="Pfam" id="PF07715"/>
    </source>
</evidence>
<dbReference type="InterPro" id="IPR008969">
    <property type="entry name" value="CarboxyPept-like_regulatory"/>
</dbReference>
<evidence type="ECO:0000256" key="2">
    <source>
        <dbReference type="ARBA" id="ARBA00022448"/>
    </source>
</evidence>
<dbReference type="InterPro" id="IPR012910">
    <property type="entry name" value="Plug_dom"/>
</dbReference>
<evidence type="ECO:0000256" key="8">
    <source>
        <dbReference type="ARBA" id="ARBA00023170"/>
    </source>
</evidence>
<dbReference type="GO" id="GO:0044718">
    <property type="term" value="P:siderophore transmembrane transport"/>
    <property type="evidence" value="ECO:0007669"/>
    <property type="project" value="TreeGrafter"/>
</dbReference>
<dbReference type="GO" id="GO:0009279">
    <property type="term" value="C:cell outer membrane"/>
    <property type="evidence" value="ECO:0007669"/>
    <property type="project" value="UniProtKB-SubCell"/>
</dbReference>
<dbReference type="PROSITE" id="PS52016">
    <property type="entry name" value="TONB_DEPENDENT_REC_3"/>
    <property type="match status" value="1"/>
</dbReference>
<evidence type="ECO:0000256" key="6">
    <source>
        <dbReference type="ARBA" id="ARBA00023077"/>
    </source>
</evidence>
<organism evidence="15 16">
    <name type="scientific">Fibrisoma montanum</name>
    <dbReference type="NCBI Taxonomy" id="2305895"/>
    <lineage>
        <taxon>Bacteria</taxon>
        <taxon>Pseudomonadati</taxon>
        <taxon>Bacteroidota</taxon>
        <taxon>Cytophagia</taxon>
        <taxon>Cytophagales</taxon>
        <taxon>Spirosomataceae</taxon>
        <taxon>Fibrisoma</taxon>
    </lineage>
</organism>
<feature type="signal peptide" evidence="12">
    <location>
        <begin position="1"/>
        <end position="17"/>
    </location>
</feature>
<dbReference type="RefSeq" id="WP_119668266.1">
    <property type="nucleotide sequence ID" value="NZ_QXED01000003.1"/>
</dbReference>
<evidence type="ECO:0000256" key="1">
    <source>
        <dbReference type="ARBA" id="ARBA00004571"/>
    </source>
</evidence>
<evidence type="ECO:0000256" key="3">
    <source>
        <dbReference type="ARBA" id="ARBA00022452"/>
    </source>
</evidence>
<dbReference type="Pfam" id="PF00593">
    <property type="entry name" value="TonB_dep_Rec_b-barrel"/>
    <property type="match status" value="1"/>
</dbReference>
<evidence type="ECO:0000313" key="16">
    <source>
        <dbReference type="Proteomes" id="UP000283523"/>
    </source>
</evidence>
<reference evidence="15 16" key="1">
    <citation type="submission" date="2018-08" db="EMBL/GenBank/DDBJ databases">
        <title>Fibrisoma montanum sp. nov., isolated from Danxia mountain soil.</title>
        <authorList>
            <person name="Huang Y."/>
        </authorList>
    </citation>
    <scope>NUCLEOTIDE SEQUENCE [LARGE SCALE GENOMIC DNA]</scope>
    <source>
        <strain evidence="15 16">HYT19</strain>
    </source>
</reference>
<dbReference type="EMBL" id="QXED01000003">
    <property type="protein sequence ID" value="RIV24050.1"/>
    <property type="molecule type" value="Genomic_DNA"/>
</dbReference>
<dbReference type="Gene3D" id="2.40.170.20">
    <property type="entry name" value="TonB-dependent receptor, beta-barrel domain"/>
    <property type="match status" value="1"/>
</dbReference>
<keyword evidence="4 10" id="KW-0812">Transmembrane</keyword>
<dbReference type="Pfam" id="PF07715">
    <property type="entry name" value="Plug"/>
    <property type="match status" value="1"/>
</dbReference>
<dbReference type="InterPro" id="IPR036942">
    <property type="entry name" value="Beta-barrel_TonB_sf"/>
</dbReference>
<dbReference type="Pfam" id="PF13715">
    <property type="entry name" value="CarbopepD_reg_2"/>
    <property type="match status" value="1"/>
</dbReference>
<keyword evidence="2 10" id="KW-0813">Transport</keyword>
<dbReference type="InterPro" id="IPR039426">
    <property type="entry name" value="TonB-dep_rcpt-like"/>
</dbReference>
<proteinExistence type="inferred from homology"/>
<comment type="caution">
    <text evidence="15">The sequence shown here is derived from an EMBL/GenBank/DDBJ whole genome shotgun (WGS) entry which is preliminary data.</text>
</comment>
<dbReference type="InterPro" id="IPR037066">
    <property type="entry name" value="Plug_dom_sf"/>
</dbReference>
<comment type="similarity">
    <text evidence="10 11">Belongs to the TonB-dependent receptor family.</text>
</comment>
<dbReference type="SUPFAM" id="SSF49464">
    <property type="entry name" value="Carboxypeptidase regulatory domain-like"/>
    <property type="match status" value="1"/>
</dbReference>
<evidence type="ECO:0000313" key="15">
    <source>
        <dbReference type="EMBL" id="RIV24050.1"/>
    </source>
</evidence>
<dbReference type="Gene3D" id="2.60.40.1120">
    <property type="entry name" value="Carboxypeptidase-like, regulatory domain"/>
    <property type="match status" value="1"/>
</dbReference>
<dbReference type="Gene3D" id="2.170.130.10">
    <property type="entry name" value="TonB-dependent receptor, plug domain"/>
    <property type="match status" value="1"/>
</dbReference>
<dbReference type="Proteomes" id="UP000283523">
    <property type="component" value="Unassembled WGS sequence"/>
</dbReference>
<dbReference type="InterPro" id="IPR000531">
    <property type="entry name" value="Beta-barrel_TonB"/>
</dbReference>
<evidence type="ECO:0000259" key="13">
    <source>
        <dbReference type="Pfam" id="PF00593"/>
    </source>
</evidence>
<evidence type="ECO:0000256" key="10">
    <source>
        <dbReference type="PROSITE-ProRule" id="PRU01360"/>
    </source>
</evidence>